<evidence type="ECO:0000256" key="4">
    <source>
        <dbReference type="ARBA" id="ARBA00022705"/>
    </source>
</evidence>
<evidence type="ECO:0000256" key="16">
    <source>
        <dbReference type="ARBA" id="ARBA00042798"/>
    </source>
</evidence>
<dbReference type="PANTHER" id="PTHR47707">
    <property type="entry name" value="8-OXO-DGTP DIPHOSPHATASE"/>
    <property type="match status" value="1"/>
</dbReference>
<comment type="catalytic activity">
    <reaction evidence="10">
        <text>8-oxo-dGTP + H2O = 8-oxo-dGMP + diphosphate + H(+)</text>
        <dbReference type="Rhea" id="RHEA:31575"/>
        <dbReference type="ChEBI" id="CHEBI:15377"/>
        <dbReference type="ChEBI" id="CHEBI:15378"/>
        <dbReference type="ChEBI" id="CHEBI:33019"/>
        <dbReference type="ChEBI" id="CHEBI:63224"/>
        <dbReference type="ChEBI" id="CHEBI:77896"/>
        <dbReference type="EC" id="3.6.1.55"/>
    </reaction>
</comment>
<evidence type="ECO:0000256" key="13">
    <source>
        <dbReference type="ARBA" id="ARBA00040794"/>
    </source>
</evidence>
<dbReference type="PRINTS" id="PR00502">
    <property type="entry name" value="NUDIXFAMILY"/>
</dbReference>
<dbReference type="PROSITE" id="PS51462">
    <property type="entry name" value="NUDIX"/>
    <property type="match status" value="1"/>
</dbReference>
<dbReference type="PROSITE" id="PS00893">
    <property type="entry name" value="NUDIX_BOX"/>
    <property type="match status" value="1"/>
</dbReference>
<dbReference type="GO" id="GO:0044716">
    <property type="term" value="F:8-oxo-GDP phosphatase activity"/>
    <property type="evidence" value="ECO:0007669"/>
    <property type="project" value="TreeGrafter"/>
</dbReference>
<keyword evidence="7 17" id="KW-0378">Hydrolase</keyword>
<dbReference type="GO" id="GO:0006260">
    <property type="term" value="P:DNA replication"/>
    <property type="evidence" value="ECO:0007669"/>
    <property type="project" value="UniProtKB-KW"/>
</dbReference>
<dbReference type="GO" id="GO:0008413">
    <property type="term" value="F:8-oxo-7,8-dihydroguanosine triphosphate pyrophosphatase activity"/>
    <property type="evidence" value="ECO:0007669"/>
    <property type="project" value="TreeGrafter"/>
</dbReference>
<evidence type="ECO:0000256" key="5">
    <source>
        <dbReference type="ARBA" id="ARBA00022723"/>
    </source>
</evidence>
<evidence type="ECO:0000256" key="6">
    <source>
        <dbReference type="ARBA" id="ARBA00022763"/>
    </source>
</evidence>
<dbReference type="InterPro" id="IPR000086">
    <property type="entry name" value="NUDIX_hydrolase_dom"/>
</dbReference>
<gene>
    <name evidence="19" type="ORF">H9784_01100</name>
</gene>
<evidence type="ECO:0000256" key="17">
    <source>
        <dbReference type="RuleBase" id="RU003476"/>
    </source>
</evidence>
<dbReference type="GO" id="GO:0044715">
    <property type="term" value="F:8-oxo-dGDP phosphatase activity"/>
    <property type="evidence" value="ECO:0007669"/>
    <property type="project" value="TreeGrafter"/>
</dbReference>
<protein>
    <recommendedName>
        <fullName evidence="13">8-oxo-dGTP diphosphatase</fullName>
        <ecNumber evidence="12">3.6.1.55</ecNumber>
    </recommendedName>
    <alternativeName>
        <fullName evidence="16">7,8-dihydro-8-oxoguanine-triphosphatase</fullName>
    </alternativeName>
    <alternativeName>
        <fullName evidence="15">Mutator protein MutT</fullName>
    </alternativeName>
    <alternativeName>
        <fullName evidence="14">dGTP pyrophosphohydrolase</fullName>
    </alternativeName>
</protein>
<keyword evidence="8" id="KW-0460">Magnesium</keyword>
<comment type="similarity">
    <text evidence="2 17">Belongs to the Nudix hydrolase family.</text>
</comment>
<comment type="catalytic activity">
    <reaction evidence="11">
        <text>8-oxo-GTP + H2O = 8-oxo-GMP + diphosphate + H(+)</text>
        <dbReference type="Rhea" id="RHEA:67616"/>
        <dbReference type="ChEBI" id="CHEBI:15377"/>
        <dbReference type="ChEBI" id="CHEBI:15378"/>
        <dbReference type="ChEBI" id="CHEBI:33019"/>
        <dbReference type="ChEBI" id="CHEBI:143553"/>
        <dbReference type="ChEBI" id="CHEBI:145694"/>
    </reaction>
</comment>
<keyword evidence="9" id="KW-0234">DNA repair</keyword>
<comment type="caution">
    <text evidence="19">The sequence shown here is derived from an EMBL/GenBank/DDBJ whole genome shotgun (WGS) entry which is preliminary data.</text>
</comment>
<dbReference type="Gene3D" id="3.90.79.10">
    <property type="entry name" value="Nucleoside Triphosphate Pyrophosphohydrolase"/>
    <property type="match status" value="1"/>
</dbReference>
<dbReference type="InterPro" id="IPR015797">
    <property type="entry name" value="NUDIX_hydrolase-like_dom_sf"/>
</dbReference>
<keyword evidence="6" id="KW-0227">DNA damage</keyword>
<dbReference type="InterPro" id="IPR047127">
    <property type="entry name" value="MutT-like"/>
</dbReference>
<reference evidence="19" key="1">
    <citation type="journal article" date="2021" name="PeerJ">
        <title>Extensive microbial diversity within the chicken gut microbiome revealed by metagenomics and culture.</title>
        <authorList>
            <person name="Gilroy R."/>
            <person name="Ravi A."/>
            <person name="Getino M."/>
            <person name="Pursley I."/>
            <person name="Horton D.L."/>
            <person name="Alikhan N.F."/>
            <person name="Baker D."/>
            <person name="Gharbi K."/>
            <person name="Hall N."/>
            <person name="Watson M."/>
            <person name="Adriaenssens E.M."/>
            <person name="Foster-Nyarko E."/>
            <person name="Jarju S."/>
            <person name="Secka A."/>
            <person name="Antonio M."/>
            <person name="Oren A."/>
            <person name="Chaudhuri R.R."/>
            <person name="La Ragione R."/>
            <person name="Hildebrand F."/>
            <person name="Pallen M.J."/>
        </authorList>
    </citation>
    <scope>NUCLEOTIDE SEQUENCE</scope>
    <source>
        <strain evidence="19">5032</strain>
    </source>
</reference>
<evidence type="ECO:0000256" key="1">
    <source>
        <dbReference type="ARBA" id="ARBA00001946"/>
    </source>
</evidence>
<dbReference type="CDD" id="cd03425">
    <property type="entry name" value="NUDIX_MutT_NudA_like"/>
    <property type="match status" value="1"/>
</dbReference>
<reference evidence="19" key="2">
    <citation type="submission" date="2021-04" db="EMBL/GenBank/DDBJ databases">
        <authorList>
            <person name="Gilroy R."/>
        </authorList>
    </citation>
    <scope>NUCLEOTIDE SEQUENCE</scope>
    <source>
        <strain evidence="19">5032</strain>
    </source>
</reference>
<evidence type="ECO:0000259" key="18">
    <source>
        <dbReference type="PROSITE" id="PS51462"/>
    </source>
</evidence>
<proteinExistence type="inferred from homology"/>
<dbReference type="EC" id="3.6.1.55" evidence="12"/>
<dbReference type="PANTHER" id="PTHR47707:SF1">
    <property type="entry name" value="NUDIX HYDROLASE FAMILY PROTEIN"/>
    <property type="match status" value="1"/>
</dbReference>
<dbReference type="GO" id="GO:0006281">
    <property type="term" value="P:DNA repair"/>
    <property type="evidence" value="ECO:0007669"/>
    <property type="project" value="UniProtKB-KW"/>
</dbReference>
<feature type="domain" description="Nudix hydrolase" evidence="18">
    <location>
        <begin position="5"/>
        <end position="133"/>
    </location>
</feature>
<evidence type="ECO:0000256" key="14">
    <source>
        <dbReference type="ARBA" id="ARBA00041592"/>
    </source>
</evidence>
<dbReference type="EMBL" id="DWZD01000009">
    <property type="protein sequence ID" value="HJA78157.1"/>
    <property type="molecule type" value="Genomic_DNA"/>
</dbReference>
<accession>A0A9D2HL46</accession>
<evidence type="ECO:0000313" key="20">
    <source>
        <dbReference type="Proteomes" id="UP000823821"/>
    </source>
</evidence>
<evidence type="ECO:0000256" key="12">
    <source>
        <dbReference type="ARBA" id="ARBA00038905"/>
    </source>
</evidence>
<keyword evidence="3" id="KW-0515">Mutator protein</keyword>
<dbReference type="Pfam" id="PF00293">
    <property type="entry name" value="NUDIX"/>
    <property type="match status" value="1"/>
</dbReference>
<evidence type="ECO:0000256" key="10">
    <source>
        <dbReference type="ARBA" id="ARBA00035861"/>
    </source>
</evidence>
<evidence type="ECO:0000256" key="11">
    <source>
        <dbReference type="ARBA" id="ARBA00036904"/>
    </source>
</evidence>
<dbReference type="AlphaFoldDB" id="A0A9D2HL46"/>
<keyword evidence="4" id="KW-0235">DNA replication</keyword>
<dbReference type="GO" id="GO:0035539">
    <property type="term" value="F:8-oxo-7,8-dihydrodeoxyguanosine triphosphate pyrophosphatase activity"/>
    <property type="evidence" value="ECO:0007669"/>
    <property type="project" value="UniProtKB-EC"/>
</dbReference>
<evidence type="ECO:0000313" key="19">
    <source>
        <dbReference type="EMBL" id="HJA78157.1"/>
    </source>
</evidence>
<evidence type="ECO:0000256" key="7">
    <source>
        <dbReference type="ARBA" id="ARBA00022801"/>
    </source>
</evidence>
<evidence type="ECO:0000256" key="8">
    <source>
        <dbReference type="ARBA" id="ARBA00022842"/>
    </source>
</evidence>
<dbReference type="InterPro" id="IPR020476">
    <property type="entry name" value="Nudix_hydrolase"/>
</dbReference>
<name>A0A9D2HL46_9BACT</name>
<dbReference type="InterPro" id="IPR020084">
    <property type="entry name" value="NUDIX_hydrolase_CS"/>
</dbReference>
<keyword evidence="5" id="KW-0479">Metal-binding</keyword>
<dbReference type="SUPFAM" id="SSF55811">
    <property type="entry name" value="Nudix"/>
    <property type="match status" value="1"/>
</dbReference>
<comment type="cofactor">
    <cofactor evidence="1">
        <name>Mg(2+)</name>
        <dbReference type="ChEBI" id="CHEBI:18420"/>
    </cofactor>
</comment>
<evidence type="ECO:0000256" key="15">
    <source>
        <dbReference type="ARBA" id="ARBA00041979"/>
    </source>
</evidence>
<dbReference type="Proteomes" id="UP000823821">
    <property type="component" value="Unassembled WGS sequence"/>
</dbReference>
<evidence type="ECO:0000256" key="2">
    <source>
        <dbReference type="ARBA" id="ARBA00005582"/>
    </source>
</evidence>
<dbReference type="GO" id="GO:0046872">
    <property type="term" value="F:metal ion binding"/>
    <property type="evidence" value="ECO:0007669"/>
    <property type="project" value="UniProtKB-KW"/>
</dbReference>
<organism evidence="19 20">
    <name type="scientific">Candidatus Desulfovibrio intestinavium</name>
    <dbReference type="NCBI Taxonomy" id="2838534"/>
    <lineage>
        <taxon>Bacteria</taxon>
        <taxon>Pseudomonadati</taxon>
        <taxon>Thermodesulfobacteriota</taxon>
        <taxon>Desulfovibrionia</taxon>
        <taxon>Desulfovibrionales</taxon>
        <taxon>Desulfovibrionaceae</taxon>
        <taxon>Desulfovibrio</taxon>
    </lineage>
</organism>
<evidence type="ECO:0000256" key="9">
    <source>
        <dbReference type="ARBA" id="ARBA00023204"/>
    </source>
</evidence>
<sequence>MPAPLRGIDVAAGILWRDGRFLAARRPPDKPHAGFWEFPGGKLEAGEDALHALVRELTEELDIRVRTAAFWRCAEHDYPERGIHVRLHFFHVTAFDGEPRSLEGQTLRWILPSDAPSLPFLPADAAVVAALAREIPPCASFSHGTMK</sequence>
<evidence type="ECO:0000256" key="3">
    <source>
        <dbReference type="ARBA" id="ARBA00022457"/>
    </source>
</evidence>